<evidence type="ECO:0000313" key="1">
    <source>
        <dbReference type="EMBL" id="SJM34664.1"/>
    </source>
</evidence>
<name>A0A2P9AU15_9HYPH</name>
<accession>A0A2P9AU15</accession>
<dbReference type="Proteomes" id="UP000245698">
    <property type="component" value="Unassembled WGS sequence"/>
</dbReference>
<reference evidence="2" key="1">
    <citation type="submission" date="2016-12" db="EMBL/GenBank/DDBJ databases">
        <authorList>
            <person name="Brunel B."/>
        </authorList>
    </citation>
    <scope>NUCLEOTIDE SEQUENCE [LARGE SCALE GENOMIC DNA]</scope>
</reference>
<proteinExistence type="predicted"/>
<organism evidence="1 2">
    <name type="scientific">Mesorhizobium delmotii</name>
    <dbReference type="NCBI Taxonomy" id="1631247"/>
    <lineage>
        <taxon>Bacteria</taxon>
        <taxon>Pseudomonadati</taxon>
        <taxon>Pseudomonadota</taxon>
        <taxon>Alphaproteobacteria</taxon>
        <taxon>Hyphomicrobiales</taxon>
        <taxon>Phyllobacteriaceae</taxon>
        <taxon>Mesorhizobium</taxon>
    </lineage>
</organism>
<keyword evidence="2" id="KW-1185">Reference proteome</keyword>
<gene>
    <name evidence="1" type="ORF">BQ8482_490003</name>
</gene>
<sequence length="47" mass="5279">MCASLCFPPGASIRAELKTVQGSEEETDHGSYYERKGQFRDLAEKEL</sequence>
<dbReference type="AlphaFoldDB" id="A0A2P9AU15"/>
<dbReference type="EMBL" id="FUIG01000058">
    <property type="protein sequence ID" value="SJM34664.1"/>
    <property type="molecule type" value="Genomic_DNA"/>
</dbReference>
<protein>
    <submittedName>
        <fullName evidence="1">Uncharacterized protein</fullName>
    </submittedName>
</protein>
<evidence type="ECO:0000313" key="2">
    <source>
        <dbReference type="Proteomes" id="UP000245698"/>
    </source>
</evidence>